<sequence length="319" mass="35950">MNQPDVYTFDKHTHGSKDVESKGPPDARPDTKTKQDDGHTSKQLDRGPEAGESEASGQNNQEWDPAWDAWVNLDGEEDDKQHAPHTTDTSEQVDPEPEAGQSAAGDVEDHEQHALQPIHPSGETQADSESEVKKGEEVDEEDDEHDGLQMPGTSEQPNPQPGTGQSEAPEAGQSEAVDEKDEEQDDLRTTDTRKQPNNEAEAEEGEATNEGIDEQDHHDLANWRRAYERRRTWVPPLNEQNKTRIDELFAAALAERRQRIEQKKSKRPWSREEEDLLFFLRSLNVPYPAITNIFLKWRTVAGCTARRQRTPPSSPSAKQ</sequence>
<proteinExistence type="predicted"/>
<reference evidence="2" key="2">
    <citation type="submission" date="2023-05" db="EMBL/GenBank/DDBJ databases">
        <authorList>
            <consortium name="Lawrence Berkeley National Laboratory"/>
            <person name="Steindorff A."/>
            <person name="Hensen N."/>
            <person name="Bonometti L."/>
            <person name="Westerberg I."/>
            <person name="Brannstrom I.O."/>
            <person name="Guillou S."/>
            <person name="Cros-Aarteil S."/>
            <person name="Calhoun S."/>
            <person name="Haridas S."/>
            <person name="Kuo A."/>
            <person name="Mondo S."/>
            <person name="Pangilinan J."/>
            <person name="Riley R."/>
            <person name="Labutti K."/>
            <person name="Andreopoulos B."/>
            <person name="Lipzen A."/>
            <person name="Chen C."/>
            <person name="Yanf M."/>
            <person name="Daum C."/>
            <person name="Ng V."/>
            <person name="Clum A."/>
            <person name="Ohm R."/>
            <person name="Martin F."/>
            <person name="Silar P."/>
            <person name="Natvig D."/>
            <person name="Lalanne C."/>
            <person name="Gautier V."/>
            <person name="Ament-Velasquez S.L."/>
            <person name="Kruys A."/>
            <person name="Hutchinson M.I."/>
            <person name="Powell A.J."/>
            <person name="Barry K."/>
            <person name="Miller A.N."/>
            <person name="Grigoriev I.V."/>
            <person name="Debuchy R."/>
            <person name="Gladieux P."/>
            <person name="Thoren M.H."/>
            <person name="Johannesson H."/>
        </authorList>
    </citation>
    <scope>NUCLEOTIDE SEQUENCE</scope>
    <source>
        <strain evidence="2">CBS 532.94</strain>
    </source>
</reference>
<evidence type="ECO:0000313" key="2">
    <source>
        <dbReference type="EMBL" id="KAK4242780.1"/>
    </source>
</evidence>
<accession>A0AAN7HHY3</accession>
<reference evidence="2" key="1">
    <citation type="journal article" date="2023" name="Mol. Phylogenet. Evol.">
        <title>Genome-scale phylogeny and comparative genomics of the fungal order Sordariales.</title>
        <authorList>
            <person name="Hensen N."/>
            <person name="Bonometti L."/>
            <person name="Westerberg I."/>
            <person name="Brannstrom I.O."/>
            <person name="Guillou S."/>
            <person name="Cros-Aarteil S."/>
            <person name="Calhoun S."/>
            <person name="Haridas S."/>
            <person name="Kuo A."/>
            <person name="Mondo S."/>
            <person name="Pangilinan J."/>
            <person name="Riley R."/>
            <person name="LaButti K."/>
            <person name="Andreopoulos B."/>
            <person name="Lipzen A."/>
            <person name="Chen C."/>
            <person name="Yan M."/>
            <person name="Daum C."/>
            <person name="Ng V."/>
            <person name="Clum A."/>
            <person name="Steindorff A."/>
            <person name="Ohm R.A."/>
            <person name="Martin F."/>
            <person name="Silar P."/>
            <person name="Natvig D.O."/>
            <person name="Lalanne C."/>
            <person name="Gautier V."/>
            <person name="Ament-Velasquez S.L."/>
            <person name="Kruys A."/>
            <person name="Hutchinson M.I."/>
            <person name="Powell A.J."/>
            <person name="Barry K."/>
            <person name="Miller A.N."/>
            <person name="Grigoriev I.V."/>
            <person name="Debuchy R."/>
            <person name="Gladieux P."/>
            <person name="Hiltunen Thoren M."/>
            <person name="Johannesson H."/>
        </authorList>
    </citation>
    <scope>NUCLEOTIDE SEQUENCE</scope>
    <source>
        <strain evidence="2">CBS 532.94</strain>
    </source>
</reference>
<feature type="compositionally biased region" description="Acidic residues" evidence="1">
    <location>
        <begin position="200"/>
        <end position="213"/>
    </location>
</feature>
<feature type="compositionally biased region" description="Polar residues" evidence="1">
    <location>
        <begin position="151"/>
        <end position="166"/>
    </location>
</feature>
<keyword evidence="3" id="KW-1185">Reference proteome</keyword>
<evidence type="ECO:0000256" key="1">
    <source>
        <dbReference type="SAM" id="MobiDB-lite"/>
    </source>
</evidence>
<feature type="compositionally biased region" description="Basic and acidic residues" evidence="1">
    <location>
        <begin position="214"/>
        <end position="223"/>
    </location>
</feature>
<organism evidence="2 3">
    <name type="scientific">Achaetomium macrosporum</name>
    <dbReference type="NCBI Taxonomy" id="79813"/>
    <lineage>
        <taxon>Eukaryota</taxon>
        <taxon>Fungi</taxon>
        <taxon>Dikarya</taxon>
        <taxon>Ascomycota</taxon>
        <taxon>Pezizomycotina</taxon>
        <taxon>Sordariomycetes</taxon>
        <taxon>Sordariomycetidae</taxon>
        <taxon>Sordariales</taxon>
        <taxon>Chaetomiaceae</taxon>
        <taxon>Achaetomium</taxon>
    </lineage>
</organism>
<gene>
    <name evidence="2" type="ORF">C8A03DRAFT_29010</name>
</gene>
<dbReference type="EMBL" id="MU860004">
    <property type="protein sequence ID" value="KAK4242780.1"/>
    <property type="molecule type" value="Genomic_DNA"/>
</dbReference>
<feature type="compositionally biased region" description="Basic and acidic residues" evidence="1">
    <location>
        <begin position="8"/>
        <end position="49"/>
    </location>
</feature>
<dbReference type="Proteomes" id="UP001303760">
    <property type="component" value="Unassembled WGS sequence"/>
</dbReference>
<name>A0AAN7HHY3_9PEZI</name>
<feature type="compositionally biased region" description="Basic and acidic residues" evidence="1">
    <location>
        <begin position="186"/>
        <end position="196"/>
    </location>
</feature>
<evidence type="ECO:0000313" key="3">
    <source>
        <dbReference type="Proteomes" id="UP001303760"/>
    </source>
</evidence>
<feature type="region of interest" description="Disordered" evidence="1">
    <location>
        <begin position="1"/>
        <end position="223"/>
    </location>
</feature>
<feature type="compositionally biased region" description="Acidic residues" evidence="1">
    <location>
        <begin position="176"/>
        <end position="185"/>
    </location>
</feature>
<protein>
    <submittedName>
        <fullName evidence="2">Uncharacterized protein</fullName>
    </submittedName>
</protein>
<comment type="caution">
    <text evidence="2">The sequence shown here is derived from an EMBL/GenBank/DDBJ whole genome shotgun (WGS) entry which is preliminary data.</text>
</comment>
<dbReference type="AlphaFoldDB" id="A0AAN7HHY3"/>